<comment type="caution">
    <text evidence="1">The sequence shown here is derived from an EMBL/GenBank/DDBJ whole genome shotgun (WGS) entry which is preliminary data.</text>
</comment>
<proteinExistence type="predicted"/>
<evidence type="ECO:0000313" key="2">
    <source>
        <dbReference type="Proteomes" id="UP001148614"/>
    </source>
</evidence>
<organism evidence="1 2">
    <name type="scientific">Xylaria arbuscula</name>
    <dbReference type="NCBI Taxonomy" id="114810"/>
    <lineage>
        <taxon>Eukaryota</taxon>
        <taxon>Fungi</taxon>
        <taxon>Dikarya</taxon>
        <taxon>Ascomycota</taxon>
        <taxon>Pezizomycotina</taxon>
        <taxon>Sordariomycetes</taxon>
        <taxon>Xylariomycetidae</taxon>
        <taxon>Xylariales</taxon>
        <taxon>Xylariaceae</taxon>
        <taxon>Xylaria</taxon>
    </lineage>
</organism>
<accession>A0A9W8TJP8</accession>
<reference evidence="1" key="1">
    <citation type="submission" date="2022-07" db="EMBL/GenBank/DDBJ databases">
        <title>Genome Sequence of Xylaria arbuscula.</title>
        <authorList>
            <person name="Buettner E."/>
        </authorList>
    </citation>
    <scope>NUCLEOTIDE SEQUENCE</scope>
    <source>
        <strain evidence="1">VT107</strain>
    </source>
</reference>
<gene>
    <name evidence="1" type="ORF">NPX13_g8163</name>
</gene>
<dbReference type="Proteomes" id="UP001148614">
    <property type="component" value="Unassembled WGS sequence"/>
</dbReference>
<keyword evidence="2" id="KW-1185">Reference proteome</keyword>
<protein>
    <submittedName>
        <fullName evidence="1">Uncharacterized protein</fullName>
    </submittedName>
</protein>
<dbReference type="AlphaFoldDB" id="A0A9W8TJP8"/>
<dbReference type="EMBL" id="JANPWZ010001746">
    <property type="protein sequence ID" value="KAJ3563532.1"/>
    <property type="molecule type" value="Genomic_DNA"/>
</dbReference>
<name>A0A9W8TJP8_9PEZI</name>
<evidence type="ECO:0000313" key="1">
    <source>
        <dbReference type="EMBL" id="KAJ3563532.1"/>
    </source>
</evidence>
<sequence length="108" mass="11438">MQPGPGLKDTTAGVPADITTSRADYLLRIAVKRTAIAPQARLTAAASVSCAYQMSGVFENKLSTVCGQPSSWSHSITNYSAVSILPLELQENPVVAPQKAAAANWRHD</sequence>